<evidence type="ECO:0000256" key="4">
    <source>
        <dbReference type="SAM" id="MobiDB-lite"/>
    </source>
</evidence>
<keyword evidence="7" id="KW-1185">Reference proteome</keyword>
<dbReference type="InterPro" id="IPR027417">
    <property type="entry name" value="P-loop_NTPase"/>
</dbReference>
<protein>
    <submittedName>
        <fullName evidence="6">ATP-binding cassette domain-containing protein</fullName>
    </submittedName>
</protein>
<feature type="domain" description="ABC transporter" evidence="5">
    <location>
        <begin position="27"/>
        <end position="225"/>
    </location>
</feature>
<organism evidence="6 7">
    <name type="scientific">Schaalia naturae</name>
    <dbReference type="NCBI Taxonomy" id="635203"/>
    <lineage>
        <taxon>Bacteria</taxon>
        <taxon>Bacillati</taxon>
        <taxon>Actinomycetota</taxon>
        <taxon>Actinomycetes</taxon>
        <taxon>Actinomycetales</taxon>
        <taxon>Actinomycetaceae</taxon>
        <taxon>Schaalia</taxon>
    </lineage>
</organism>
<reference evidence="7" key="1">
    <citation type="journal article" date="2019" name="Int. J. Syst. Evol. Microbiol.">
        <title>The Global Catalogue of Microorganisms (GCM) 10K type strain sequencing project: providing services to taxonomists for standard genome sequencing and annotation.</title>
        <authorList>
            <consortium name="The Broad Institute Genomics Platform"/>
            <consortium name="The Broad Institute Genome Sequencing Center for Infectious Disease"/>
            <person name="Wu L."/>
            <person name="Ma J."/>
        </authorList>
    </citation>
    <scope>NUCLEOTIDE SEQUENCE [LARGE SCALE GENOMIC DNA]</scope>
    <source>
        <strain evidence="7">CCUG 56698</strain>
    </source>
</reference>
<evidence type="ECO:0000256" key="3">
    <source>
        <dbReference type="ARBA" id="ARBA00022840"/>
    </source>
</evidence>
<keyword evidence="3 6" id="KW-0067">ATP-binding</keyword>
<evidence type="ECO:0000313" key="7">
    <source>
        <dbReference type="Proteomes" id="UP001596527"/>
    </source>
</evidence>
<dbReference type="InterPro" id="IPR051782">
    <property type="entry name" value="ABC_Transporter_VariousFunc"/>
</dbReference>
<evidence type="ECO:0000259" key="5">
    <source>
        <dbReference type="PROSITE" id="PS50893"/>
    </source>
</evidence>
<accession>A0ABW2SN45</accession>
<dbReference type="PROSITE" id="PS50893">
    <property type="entry name" value="ABC_TRANSPORTER_2"/>
    <property type="match status" value="1"/>
</dbReference>
<dbReference type="PANTHER" id="PTHR42939">
    <property type="entry name" value="ABC TRANSPORTER ATP-BINDING PROTEIN ALBC-RELATED"/>
    <property type="match status" value="1"/>
</dbReference>
<keyword evidence="2" id="KW-0547">Nucleotide-binding</keyword>
<dbReference type="RefSeq" id="WP_380974982.1">
    <property type="nucleotide sequence ID" value="NZ_JBHTEF010000001.1"/>
</dbReference>
<dbReference type="SMART" id="SM00382">
    <property type="entry name" value="AAA"/>
    <property type="match status" value="1"/>
</dbReference>
<dbReference type="GO" id="GO:0005524">
    <property type="term" value="F:ATP binding"/>
    <property type="evidence" value="ECO:0007669"/>
    <property type="project" value="UniProtKB-KW"/>
</dbReference>
<dbReference type="Proteomes" id="UP001596527">
    <property type="component" value="Unassembled WGS sequence"/>
</dbReference>
<evidence type="ECO:0000256" key="2">
    <source>
        <dbReference type="ARBA" id="ARBA00022741"/>
    </source>
</evidence>
<dbReference type="SUPFAM" id="SSF52540">
    <property type="entry name" value="P-loop containing nucleoside triphosphate hydrolases"/>
    <property type="match status" value="1"/>
</dbReference>
<dbReference type="InterPro" id="IPR003593">
    <property type="entry name" value="AAA+_ATPase"/>
</dbReference>
<dbReference type="Gene3D" id="3.40.50.300">
    <property type="entry name" value="P-loop containing nucleotide triphosphate hydrolases"/>
    <property type="match status" value="1"/>
</dbReference>
<keyword evidence="1" id="KW-0813">Transport</keyword>
<dbReference type="InterPro" id="IPR003439">
    <property type="entry name" value="ABC_transporter-like_ATP-bd"/>
</dbReference>
<dbReference type="Pfam" id="PF00005">
    <property type="entry name" value="ABC_tran"/>
    <property type="match status" value="1"/>
</dbReference>
<sequence>MGHARSGNGPRARGRDPRDGEHTGSLLVARGVSRTVGGLRILAPVSLEARPGACVVLRGPNGSGKTTLLRLLLGLDRPTSGVVRIADPSLTGRDIAGVLGMPPFFENLTVLEHLLFVRASWGLPPGSVEPLALLRAFDAERLARHFPDELSSGERQIVALSLGLARPARILVLDEPEQRLDQERRAALAGLLRTRLAAGTAVVMATHAPDLADAVADRVITLDPA</sequence>
<feature type="region of interest" description="Disordered" evidence="4">
    <location>
        <begin position="1"/>
        <end position="23"/>
    </location>
</feature>
<dbReference type="EMBL" id="JBHTEF010000001">
    <property type="protein sequence ID" value="MFC7581562.1"/>
    <property type="molecule type" value="Genomic_DNA"/>
</dbReference>
<gene>
    <name evidence="6" type="ORF">ACFQWG_10185</name>
</gene>
<dbReference type="PANTHER" id="PTHR42939:SF1">
    <property type="entry name" value="ABC TRANSPORTER ATP-BINDING PROTEIN ALBC-RELATED"/>
    <property type="match status" value="1"/>
</dbReference>
<proteinExistence type="predicted"/>
<comment type="caution">
    <text evidence="6">The sequence shown here is derived from an EMBL/GenBank/DDBJ whole genome shotgun (WGS) entry which is preliminary data.</text>
</comment>
<evidence type="ECO:0000313" key="6">
    <source>
        <dbReference type="EMBL" id="MFC7581562.1"/>
    </source>
</evidence>
<feature type="compositionally biased region" description="Basic and acidic residues" evidence="4">
    <location>
        <begin position="13"/>
        <end position="22"/>
    </location>
</feature>
<name>A0ABW2SN45_9ACTO</name>
<evidence type="ECO:0000256" key="1">
    <source>
        <dbReference type="ARBA" id="ARBA00022448"/>
    </source>
</evidence>